<evidence type="ECO:0000256" key="1">
    <source>
        <dbReference type="SAM" id="SignalP"/>
    </source>
</evidence>
<keyword evidence="1" id="KW-0732">Signal</keyword>
<sequence length="252" mass="28429">MSILNITTIIATVVILLVNYSFHSHLDITDNIGNDVDNNIFYDCFKEDAGDEDCLFYDINHSIFCGCIKETNNKIPLNFFEEKSPMMSPIDESSTDKSFTVEERQMKRKQADTESYCSTKHARSLPFFSCQPFIVKRKAFDYQEEPTGKLPIWQSVWSEHVDPSVTAVSSPIIQLALTTLGVDGSFKVLPLLAIAATLESIWSSHWAFIFQDVPFNTASVKHLVSTKFLKLQQETSLKEGIPHSPPPLLSLN</sequence>
<organism evidence="2 3">
    <name type="scientific">Thamnidium elegans</name>
    <dbReference type="NCBI Taxonomy" id="101142"/>
    <lineage>
        <taxon>Eukaryota</taxon>
        <taxon>Fungi</taxon>
        <taxon>Fungi incertae sedis</taxon>
        <taxon>Mucoromycota</taxon>
        <taxon>Mucoromycotina</taxon>
        <taxon>Mucoromycetes</taxon>
        <taxon>Mucorales</taxon>
        <taxon>Mucorineae</taxon>
        <taxon>Mucoraceae</taxon>
        <taxon>Thamnidium</taxon>
    </lineage>
</organism>
<feature type="signal peptide" evidence="1">
    <location>
        <begin position="1"/>
        <end position="23"/>
    </location>
</feature>
<name>A0A8H7SJX9_9FUNG</name>
<dbReference type="EMBL" id="JAEPRE010000274">
    <property type="protein sequence ID" value="KAG2229438.1"/>
    <property type="molecule type" value="Genomic_DNA"/>
</dbReference>
<dbReference type="Proteomes" id="UP000613177">
    <property type="component" value="Unassembled WGS sequence"/>
</dbReference>
<accession>A0A8H7SJX9</accession>
<dbReference type="AlphaFoldDB" id="A0A8H7SJX9"/>
<reference evidence="2" key="1">
    <citation type="submission" date="2021-01" db="EMBL/GenBank/DDBJ databases">
        <title>Metabolic potential, ecology and presence of endohyphal bacteria is reflected in genomic diversity of Mucoromycotina.</title>
        <authorList>
            <person name="Muszewska A."/>
            <person name="Okrasinska A."/>
            <person name="Steczkiewicz K."/>
            <person name="Drgas O."/>
            <person name="Orlowska M."/>
            <person name="Perlinska-Lenart U."/>
            <person name="Aleksandrzak-Piekarczyk T."/>
            <person name="Szatraj K."/>
            <person name="Zielenkiewicz U."/>
            <person name="Pilsyk S."/>
            <person name="Malc E."/>
            <person name="Mieczkowski P."/>
            <person name="Kruszewska J.S."/>
            <person name="Biernat P."/>
            <person name="Pawlowska J."/>
        </authorList>
    </citation>
    <scope>NUCLEOTIDE SEQUENCE</scope>
    <source>
        <strain evidence="2">WA0000018081</strain>
    </source>
</reference>
<comment type="caution">
    <text evidence="2">The sequence shown here is derived from an EMBL/GenBank/DDBJ whole genome shotgun (WGS) entry which is preliminary data.</text>
</comment>
<protein>
    <submittedName>
        <fullName evidence="2">Uncharacterized protein</fullName>
    </submittedName>
</protein>
<feature type="chain" id="PRO_5034219330" evidence="1">
    <location>
        <begin position="24"/>
        <end position="252"/>
    </location>
</feature>
<gene>
    <name evidence="2" type="ORF">INT48_007040</name>
</gene>
<evidence type="ECO:0000313" key="3">
    <source>
        <dbReference type="Proteomes" id="UP000613177"/>
    </source>
</evidence>
<proteinExistence type="predicted"/>
<evidence type="ECO:0000313" key="2">
    <source>
        <dbReference type="EMBL" id="KAG2229438.1"/>
    </source>
</evidence>
<keyword evidence="3" id="KW-1185">Reference proteome</keyword>